<dbReference type="Proteomes" id="UP000683360">
    <property type="component" value="Unassembled WGS sequence"/>
</dbReference>
<feature type="compositionally biased region" description="Polar residues" evidence="1">
    <location>
        <begin position="17"/>
        <end position="49"/>
    </location>
</feature>
<gene>
    <name evidence="2" type="ORF">MEDL_63504</name>
</gene>
<reference evidence="2" key="1">
    <citation type="submission" date="2021-03" db="EMBL/GenBank/DDBJ databases">
        <authorList>
            <person name="Bekaert M."/>
        </authorList>
    </citation>
    <scope>NUCLEOTIDE SEQUENCE</scope>
</reference>
<keyword evidence="3" id="KW-1185">Reference proteome</keyword>
<dbReference type="AlphaFoldDB" id="A0A8S3VAL1"/>
<comment type="caution">
    <text evidence="2">The sequence shown here is derived from an EMBL/GenBank/DDBJ whole genome shotgun (WGS) entry which is preliminary data.</text>
</comment>
<name>A0A8S3VAL1_MYTED</name>
<sequence length="196" mass="22588">MGNQQGYMSQQPQQQQFNTSRIQPGMQNPNTGMSNIPNYNQMGMTPSQGQGTFIQQRMVRTQQQQQQQQRQQMLQQQLRLQQQQMPQQSAQPPHNANLMAQLQQQMGVRQQPSNAYNQYQQPPQYHVITLLNLTKCGNKKTRTVGKWKNEYVILLRSLCILTSQFCHLFDGTSGNNTKDVIMGSHSFSNSAIWKQT</sequence>
<evidence type="ECO:0000313" key="3">
    <source>
        <dbReference type="Proteomes" id="UP000683360"/>
    </source>
</evidence>
<evidence type="ECO:0000256" key="1">
    <source>
        <dbReference type="SAM" id="MobiDB-lite"/>
    </source>
</evidence>
<dbReference type="EMBL" id="CAJPWZ010003102">
    <property type="protein sequence ID" value="CAG2251928.1"/>
    <property type="molecule type" value="Genomic_DNA"/>
</dbReference>
<protein>
    <submittedName>
        <fullName evidence="2">Uncharacterized protein</fullName>
    </submittedName>
</protein>
<accession>A0A8S3VAL1</accession>
<evidence type="ECO:0000313" key="2">
    <source>
        <dbReference type="EMBL" id="CAG2251928.1"/>
    </source>
</evidence>
<organism evidence="2 3">
    <name type="scientific">Mytilus edulis</name>
    <name type="common">Blue mussel</name>
    <dbReference type="NCBI Taxonomy" id="6550"/>
    <lineage>
        <taxon>Eukaryota</taxon>
        <taxon>Metazoa</taxon>
        <taxon>Spiralia</taxon>
        <taxon>Lophotrochozoa</taxon>
        <taxon>Mollusca</taxon>
        <taxon>Bivalvia</taxon>
        <taxon>Autobranchia</taxon>
        <taxon>Pteriomorphia</taxon>
        <taxon>Mytilida</taxon>
        <taxon>Mytiloidea</taxon>
        <taxon>Mytilidae</taxon>
        <taxon>Mytilinae</taxon>
        <taxon>Mytilus</taxon>
    </lineage>
</organism>
<proteinExistence type="predicted"/>
<feature type="compositionally biased region" description="Low complexity" evidence="1">
    <location>
        <begin position="1"/>
        <end position="16"/>
    </location>
</feature>
<feature type="region of interest" description="Disordered" evidence="1">
    <location>
        <begin position="1"/>
        <end position="49"/>
    </location>
</feature>